<dbReference type="EMBL" id="VBOY01000009">
    <property type="protein sequence ID" value="TMQ68451.1"/>
    <property type="molecule type" value="Genomic_DNA"/>
</dbReference>
<evidence type="ECO:0000313" key="1">
    <source>
        <dbReference type="EMBL" id="TMQ68451.1"/>
    </source>
</evidence>
<gene>
    <name evidence="1" type="ORF">E6K78_01195</name>
</gene>
<comment type="caution">
    <text evidence="1">The sequence shown here is derived from an EMBL/GenBank/DDBJ whole genome shotgun (WGS) entry which is preliminary data.</text>
</comment>
<reference evidence="1 2" key="1">
    <citation type="journal article" date="2019" name="Nat. Microbiol.">
        <title>Mediterranean grassland soil C-N compound turnover is dependent on rainfall and depth, and is mediated by genomically divergent microorganisms.</title>
        <authorList>
            <person name="Diamond S."/>
            <person name="Andeer P.F."/>
            <person name="Li Z."/>
            <person name="Crits-Christoph A."/>
            <person name="Burstein D."/>
            <person name="Anantharaman K."/>
            <person name="Lane K.R."/>
            <person name="Thomas B.C."/>
            <person name="Pan C."/>
            <person name="Northen T.R."/>
            <person name="Banfield J.F."/>
        </authorList>
    </citation>
    <scope>NUCLEOTIDE SEQUENCE [LARGE SCALE GENOMIC DNA]</scope>
    <source>
        <strain evidence="1">WS_8</strain>
    </source>
</reference>
<dbReference type="AlphaFoldDB" id="A0A538TXY3"/>
<dbReference type="InterPro" id="IPR011009">
    <property type="entry name" value="Kinase-like_dom_sf"/>
</dbReference>
<name>A0A538TXY3_UNCEI</name>
<sequence length="322" mass="34987">MGCSGTPISSLVNPSRPTSRECFRALPSSRSLRMEHGPIVLSTRSAVPVRDGTIRDTLASGRSLLSSGVWLLRHYGRFQHALQRCCPDVCRLAPIRCAAWHRGARYFRVGLAAGGDCFVKTDGDARLLEREVAAAQRLERTPQASEYTPRLLFRELTGPYAFAGFRWIEHIPLGTALGRPDFGRVAARLADDLLRIVEVLEAAQIVHRDITPENLLVGLDSTHSLSERLTLIDFAFAVLDGVATADARVPAADLNVLGAGFSPAPGVWDDAYSCLRILALMGEAAGDRFAATVRQLRDRVGRRVYRHAVAPVAGRVAPGTNG</sequence>
<accession>A0A538TXY3</accession>
<dbReference type="PROSITE" id="PS00109">
    <property type="entry name" value="PROTEIN_KINASE_TYR"/>
    <property type="match status" value="1"/>
</dbReference>
<dbReference type="GO" id="GO:0004672">
    <property type="term" value="F:protein kinase activity"/>
    <property type="evidence" value="ECO:0007669"/>
    <property type="project" value="InterPro"/>
</dbReference>
<organism evidence="1 2">
    <name type="scientific">Eiseniibacteriota bacterium</name>
    <dbReference type="NCBI Taxonomy" id="2212470"/>
    <lineage>
        <taxon>Bacteria</taxon>
        <taxon>Candidatus Eiseniibacteriota</taxon>
    </lineage>
</organism>
<protein>
    <submittedName>
        <fullName evidence="1">Uncharacterized protein</fullName>
    </submittedName>
</protein>
<dbReference type="Proteomes" id="UP000316609">
    <property type="component" value="Unassembled WGS sequence"/>
</dbReference>
<dbReference type="InterPro" id="IPR008266">
    <property type="entry name" value="Tyr_kinase_AS"/>
</dbReference>
<proteinExistence type="predicted"/>
<dbReference type="SUPFAM" id="SSF56112">
    <property type="entry name" value="Protein kinase-like (PK-like)"/>
    <property type="match status" value="1"/>
</dbReference>
<evidence type="ECO:0000313" key="2">
    <source>
        <dbReference type="Proteomes" id="UP000316609"/>
    </source>
</evidence>
<dbReference type="Gene3D" id="1.10.510.10">
    <property type="entry name" value="Transferase(Phosphotransferase) domain 1"/>
    <property type="match status" value="1"/>
</dbReference>